<dbReference type="RefSeq" id="WP_138425133.1">
    <property type="nucleotide sequence ID" value="NZ_CP010992.1"/>
</dbReference>
<dbReference type="GO" id="GO:0016491">
    <property type="term" value="F:oxidoreductase activity"/>
    <property type="evidence" value="ECO:0007669"/>
    <property type="project" value="InterPro"/>
</dbReference>
<dbReference type="Gene3D" id="3.50.50.60">
    <property type="entry name" value="FAD/NAD(P)-binding domain"/>
    <property type="match status" value="1"/>
</dbReference>
<gene>
    <name evidence="2" type="ORF">UN65_05450</name>
</gene>
<organism evidence="2 3">
    <name type="scientific">Flavobacterium columnare</name>
    <dbReference type="NCBI Taxonomy" id="996"/>
    <lineage>
        <taxon>Bacteria</taxon>
        <taxon>Pseudomonadati</taxon>
        <taxon>Bacteroidota</taxon>
        <taxon>Flavobacteriia</taxon>
        <taxon>Flavobacteriales</taxon>
        <taxon>Flavobacteriaceae</taxon>
        <taxon>Flavobacterium</taxon>
    </lineage>
</organism>
<proteinExistence type="predicted"/>
<dbReference type="Pfam" id="PF01593">
    <property type="entry name" value="Amino_oxidase"/>
    <property type="match status" value="1"/>
</dbReference>
<accession>A0AAI8GAX2</accession>
<name>A0AAI8GAX2_9FLAO</name>
<evidence type="ECO:0000259" key="1">
    <source>
        <dbReference type="Pfam" id="PF01593"/>
    </source>
</evidence>
<dbReference type="SUPFAM" id="SSF51905">
    <property type="entry name" value="FAD/NAD(P)-binding domain"/>
    <property type="match status" value="1"/>
</dbReference>
<dbReference type="Gene3D" id="3.30.9.80">
    <property type="match status" value="1"/>
</dbReference>
<dbReference type="Proteomes" id="UP000304840">
    <property type="component" value="Chromosome"/>
</dbReference>
<evidence type="ECO:0000313" key="2">
    <source>
        <dbReference type="EMBL" id="AMO19868.1"/>
    </source>
</evidence>
<dbReference type="InterPro" id="IPR002937">
    <property type="entry name" value="Amino_oxidase"/>
</dbReference>
<reference evidence="2 3" key="2">
    <citation type="submission" date="2019-05" db="EMBL/GenBank/DDBJ databases">
        <authorList>
            <person name="Ravantti J.J."/>
        </authorList>
    </citation>
    <scope>NUCLEOTIDE SEQUENCE [LARGE SCALE GENOMIC DNA]</scope>
    <source>
        <strain evidence="2 3">B185</strain>
    </source>
</reference>
<reference evidence="3" key="1">
    <citation type="submission" date="2016-03" db="EMBL/GenBank/DDBJ databases">
        <title>Flavobacterium columnare strain B185, complete genome.</title>
        <authorList>
            <person name="Sundberg L.-R."/>
            <person name="Papponen P."/>
            <person name="Laanto E."/>
        </authorList>
    </citation>
    <scope>NUCLEOTIDE SEQUENCE [LARGE SCALE GENOMIC DNA]</scope>
    <source>
        <strain evidence="3">B185</strain>
    </source>
</reference>
<feature type="domain" description="Amine oxidase" evidence="1">
    <location>
        <begin position="12"/>
        <end position="277"/>
    </location>
</feature>
<evidence type="ECO:0000313" key="3">
    <source>
        <dbReference type="Proteomes" id="UP000304840"/>
    </source>
</evidence>
<dbReference type="EMBL" id="CP010992">
    <property type="protein sequence ID" value="AMO19868.1"/>
    <property type="molecule type" value="Genomic_DNA"/>
</dbReference>
<dbReference type="InterPro" id="IPR036188">
    <property type="entry name" value="FAD/NAD-bd_sf"/>
</dbReference>
<dbReference type="InterPro" id="IPR050464">
    <property type="entry name" value="Zeta_carotene_desat/Oxidored"/>
</dbReference>
<protein>
    <recommendedName>
        <fullName evidence="1">Amine oxidase domain-containing protein</fullName>
    </recommendedName>
</protein>
<dbReference type="PANTHER" id="PTHR42923">
    <property type="entry name" value="PROTOPORPHYRINOGEN OXIDASE"/>
    <property type="match status" value="1"/>
</dbReference>
<dbReference type="AlphaFoldDB" id="A0AAI8GAX2"/>
<sequence length="502" mass="57833">MRKIVIFGSGVTGLKLAHELIKTGNEITVYETKDQPGGKCIGTFENGLPTELTHRQMFASNMNFITTLNEIEYEGNNLLKNIEPINNVQFYWAKERKFMDFNRNFFNFLEQLIDNLKSANSLFFSGVPLKDIYWFRSKLLVNKIDKETLNMPLREYLEFDKRPKLAVFILKIISTWIGGNGNTKTGDFLLLFNYKNLSKKKVYTQTNTTSITLNGPISDSLIQPWYDFLRKKGVTFHFNEGIKKLNISNGKALNAVSEKNNIIEADAFVLAIPPKQVIEMLPKIAERLSVSYIKSHGFQFHFKEVPDLFLNKTIGIIADSAWGLSYKLYHTKKYAHKEFSNGVKVTISITATKTEKERGPLYKKPLIECTIKEVEEELLFQMGLLKKDMCKDMMYGNLNIGLGAKYLEYTEINLEEYKDWHHGPIIKEDNGNKYFWAFENELINPDYNNKVGINSFNCNNVFISGEWINDENQVWTVPSTIERCMENAAICSKVVNNYLVEA</sequence>